<dbReference type="PROSITE" id="PS51760">
    <property type="entry name" value="GH10_2"/>
    <property type="match status" value="1"/>
</dbReference>
<keyword evidence="3" id="KW-0858">Xylan degradation</keyword>
<evidence type="ECO:0000313" key="12">
    <source>
        <dbReference type="Proteomes" id="UP001361239"/>
    </source>
</evidence>
<gene>
    <name evidence="11" type="ORF">WG901_08685</name>
</gene>
<proteinExistence type="inferred from homology"/>
<evidence type="ECO:0000256" key="8">
    <source>
        <dbReference type="ARBA" id="ARBA00023326"/>
    </source>
</evidence>
<dbReference type="Pfam" id="PF00331">
    <property type="entry name" value="Glyco_hydro_10"/>
    <property type="match status" value="1"/>
</dbReference>
<evidence type="ECO:0000259" key="10">
    <source>
        <dbReference type="PROSITE" id="PS51760"/>
    </source>
</evidence>
<comment type="similarity">
    <text evidence="2 9">Belongs to the glycosyl hydrolase 10 (cellulase F) family.</text>
</comment>
<sequence length="378" mass="42743">MTALIARRDILAGMTAMAFIPEGRGIAMSPSKAELKSTAVRLGTAVRPEQLVARDNLERTIRRDCSLLVPEYHGQWSAVEWNRGEPWYGNLDLITAFARKHDMMVRGHSLLWEQMTPQWARDEMTRDRSWSTVERHFASLLPRYRGKMREWIVVNEMIDTEDGHRGIRRNSMQRAYGNDYIRRALETAHVLDPDAKLMINEFSIEHDNPGDESRRNALLRLVEKLKTQGAPLHMVGIQGHLELAKGNIPQKRMSRFLSDLVSLEVEVAVTELDVLEDDRSLSLDERDRRVADLTASFLDVALDQPKMTSVVTWSMSDRHSWLQEKSPETEAAMADGVIDSAAINRGLPYDANLTPKPMNQVIQAAIAKAGQAGQPARA</sequence>
<dbReference type="InterPro" id="IPR017853">
    <property type="entry name" value="GH"/>
</dbReference>
<keyword evidence="6 9" id="KW-0119">Carbohydrate metabolism</keyword>
<evidence type="ECO:0000256" key="7">
    <source>
        <dbReference type="ARBA" id="ARBA00023295"/>
    </source>
</evidence>
<evidence type="ECO:0000256" key="6">
    <source>
        <dbReference type="ARBA" id="ARBA00023277"/>
    </source>
</evidence>
<dbReference type="EMBL" id="JBBHJZ010000002">
    <property type="protein sequence ID" value="MEJ5976708.1"/>
    <property type="molecule type" value="Genomic_DNA"/>
</dbReference>
<evidence type="ECO:0000256" key="4">
    <source>
        <dbReference type="ARBA" id="ARBA00022729"/>
    </source>
</evidence>
<dbReference type="SUPFAM" id="SSF51445">
    <property type="entry name" value="(Trans)glycosidases"/>
    <property type="match status" value="1"/>
</dbReference>
<evidence type="ECO:0000256" key="1">
    <source>
        <dbReference type="ARBA" id="ARBA00000681"/>
    </source>
</evidence>
<evidence type="ECO:0000313" key="11">
    <source>
        <dbReference type="EMBL" id="MEJ5976708.1"/>
    </source>
</evidence>
<keyword evidence="8 9" id="KW-0624">Polysaccharide degradation</keyword>
<dbReference type="PANTHER" id="PTHR31490">
    <property type="entry name" value="GLYCOSYL HYDROLASE"/>
    <property type="match status" value="1"/>
</dbReference>
<dbReference type="SMART" id="SM00633">
    <property type="entry name" value="Glyco_10"/>
    <property type="match status" value="1"/>
</dbReference>
<dbReference type="InterPro" id="IPR044846">
    <property type="entry name" value="GH10"/>
</dbReference>
<dbReference type="EC" id="3.2.1.8" evidence="9"/>
<keyword evidence="12" id="KW-1185">Reference proteome</keyword>
<protein>
    <recommendedName>
        <fullName evidence="9">Beta-xylanase</fullName>
        <ecNumber evidence="9">3.2.1.8</ecNumber>
    </recommendedName>
</protein>
<comment type="catalytic activity">
    <reaction evidence="1 9">
        <text>Endohydrolysis of (1-&gt;4)-beta-D-xylosidic linkages in xylans.</text>
        <dbReference type="EC" id="3.2.1.8"/>
    </reaction>
</comment>
<feature type="domain" description="GH10" evidence="10">
    <location>
        <begin position="29"/>
        <end position="365"/>
    </location>
</feature>
<dbReference type="RefSeq" id="WP_339586670.1">
    <property type="nucleotide sequence ID" value="NZ_JBBHJZ010000002.1"/>
</dbReference>
<evidence type="ECO:0000256" key="5">
    <source>
        <dbReference type="ARBA" id="ARBA00022801"/>
    </source>
</evidence>
<reference evidence="11 12" key="1">
    <citation type="submission" date="2024-03" db="EMBL/GenBank/DDBJ databases">
        <authorList>
            <person name="Jo J.-H."/>
        </authorList>
    </citation>
    <scope>NUCLEOTIDE SEQUENCE [LARGE SCALE GENOMIC DNA]</scope>
    <source>
        <strain evidence="11 12">PS1R-30</strain>
    </source>
</reference>
<organism evidence="11 12">
    <name type="scientific">Novosphingobium anseongense</name>
    <dbReference type="NCBI Taxonomy" id="3133436"/>
    <lineage>
        <taxon>Bacteria</taxon>
        <taxon>Pseudomonadati</taxon>
        <taxon>Pseudomonadota</taxon>
        <taxon>Alphaproteobacteria</taxon>
        <taxon>Sphingomonadales</taxon>
        <taxon>Sphingomonadaceae</taxon>
        <taxon>Novosphingobium</taxon>
    </lineage>
</organism>
<dbReference type="Gene3D" id="3.20.20.80">
    <property type="entry name" value="Glycosidases"/>
    <property type="match status" value="1"/>
</dbReference>
<evidence type="ECO:0000256" key="3">
    <source>
        <dbReference type="ARBA" id="ARBA00022651"/>
    </source>
</evidence>
<comment type="caution">
    <text evidence="11">The sequence shown here is derived from an EMBL/GenBank/DDBJ whole genome shotgun (WGS) entry which is preliminary data.</text>
</comment>
<dbReference type="InterPro" id="IPR001000">
    <property type="entry name" value="GH10_dom"/>
</dbReference>
<name>A0ABU8RUG5_9SPHN</name>
<accession>A0ABU8RUG5</accession>
<keyword evidence="5 9" id="KW-0378">Hydrolase</keyword>
<evidence type="ECO:0000256" key="9">
    <source>
        <dbReference type="RuleBase" id="RU361174"/>
    </source>
</evidence>
<dbReference type="PRINTS" id="PR00134">
    <property type="entry name" value="GLHYDRLASE10"/>
</dbReference>
<dbReference type="Proteomes" id="UP001361239">
    <property type="component" value="Unassembled WGS sequence"/>
</dbReference>
<evidence type="ECO:0000256" key="2">
    <source>
        <dbReference type="ARBA" id="ARBA00007495"/>
    </source>
</evidence>
<dbReference type="PANTHER" id="PTHR31490:SF88">
    <property type="entry name" value="BETA-XYLANASE"/>
    <property type="match status" value="1"/>
</dbReference>
<keyword evidence="4" id="KW-0732">Signal</keyword>
<keyword evidence="7 9" id="KW-0326">Glycosidase</keyword>